<feature type="transmembrane region" description="Helical" evidence="5">
    <location>
        <begin position="266"/>
        <end position="286"/>
    </location>
</feature>
<organism evidence="7 8">
    <name type="scientific">Pantherophis guttatus</name>
    <name type="common">Corn snake</name>
    <name type="synonym">Elaphe guttata</name>
    <dbReference type="NCBI Taxonomy" id="94885"/>
    <lineage>
        <taxon>Eukaryota</taxon>
        <taxon>Metazoa</taxon>
        <taxon>Chordata</taxon>
        <taxon>Craniata</taxon>
        <taxon>Vertebrata</taxon>
        <taxon>Euteleostomi</taxon>
        <taxon>Lepidosauria</taxon>
        <taxon>Squamata</taxon>
        <taxon>Bifurcata</taxon>
        <taxon>Unidentata</taxon>
        <taxon>Episquamata</taxon>
        <taxon>Toxicofera</taxon>
        <taxon>Serpentes</taxon>
        <taxon>Colubroidea</taxon>
        <taxon>Colubridae</taxon>
        <taxon>Colubrinae</taxon>
        <taxon>Pantherophis</taxon>
    </lineage>
</organism>
<evidence type="ECO:0000256" key="1">
    <source>
        <dbReference type="ARBA" id="ARBA00004496"/>
    </source>
</evidence>
<dbReference type="KEGG" id="pgut:117678544"/>
<feature type="coiled-coil region" evidence="4">
    <location>
        <begin position="17"/>
        <end position="65"/>
    </location>
</feature>
<dbReference type="Proteomes" id="UP001652622">
    <property type="component" value="Unplaced"/>
</dbReference>
<protein>
    <submittedName>
        <fullName evidence="8">Protein ABHD14A-like</fullName>
    </submittedName>
</protein>
<evidence type="ECO:0000256" key="4">
    <source>
        <dbReference type="SAM" id="Coils"/>
    </source>
</evidence>
<dbReference type="PANTHER" id="PTHR46197">
    <property type="entry name" value="PROTEIN ABHD14B-LIKE"/>
    <property type="match status" value="1"/>
</dbReference>
<evidence type="ECO:0000256" key="2">
    <source>
        <dbReference type="ARBA" id="ARBA00022490"/>
    </source>
</evidence>
<feature type="domain" description="AB hydrolase-1" evidence="6">
    <location>
        <begin position="348"/>
        <end position="447"/>
    </location>
</feature>
<gene>
    <name evidence="8" type="primary">LOC117678544</name>
</gene>
<keyword evidence="5" id="KW-1133">Transmembrane helix</keyword>
<dbReference type="InParanoid" id="A0A6P9DIS0"/>
<sequence length="522" mass="57660">MMDLRRIQDAHFSPHVANSVRELLEQIISERDALRQALASLSAGLAKLEKSLEDTDCRVGALEAKVISTQGCVVKHATLMKELAVGKLVADYKLETLENKLRARNLRVTGIPAAIGNVNLIPFIENLLPSALDLNGKKVPICIESAYRLPANNAQVGNGSTVLITLSDLRHREKILKTTCTTNFHGHKVSFFPDLSPLTYARRKRFVALKQQFLKEGVEAYVLYPAKLKVLYQGKMYIFKDLQSAAHLLDEIQKEKMTMTLIRNRLALLVLGILVTFVLYLLLPAIQHEKFTASVDIPKPRAMEEEVKGTGAGNVTIATGTILHSSVFFREAVLVQKDVASSTERLAVIFLHGQSFTSKTWETLGTLALLAENGYRAIAIDLPGYGSSPRSNSVGTAKGRISFLEQVFKELGLQKPILISSSMSGRYSIPFLFSSGEQLKGFVSIAPVGTKDFTAQQYQQVEIPTLIIYGQRDTDLGVQSLQNLQQIPKSRVVMLLGAGHACYLDKPQEFHKALLSFLGELK</sequence>
<keyword evidence="2" id="KW-0963">Cytoplasm</keyword>
<comment type="subcellular location">
    <subcellularLocation>
        <location evidence="1">Cytoplasm</location>
    </subcellularLocation>
</comment>
<evidence type="ECO:0000313" key="8">
    <source>
        <dbReference type="RefSeq" id="XP_034295662.1"/>
    </source>
</evidence>
<dbReference type="Gene3D" id="3.40.50.1820">
    <property type="entry name" value="alpha/beta hydrolase"/>
    <property type="match status" value="1"/>
</dbReference>
<dbReference type="InterPro" id="IPR042566">
    <property type="entry name" value="L1_C"/>
</dbReference>
<dbReference type="FunFam" id="3.40.50.1820:FF:000077">
    <property type="entry name" value="Abhydrolase domain containing 14B"/>
    <property type="match status" value="1"/>
</dbReference>
<comment type="similarity">
    <text evidence="3">Belongs to the AB hydrolase superfamily. ABHD14 family.</text>
</comment>
<accession>A0A6P9DIS0</accession>
<dbReference type="OrthoDB" id="284184at2759"/>
<dbReference type="SUPFAM" id="SSF53474">
    <property type="entry name" value="alpha/beta-Hydrolases"/>
    <property type="match status" value="1"/>
</dbReference>
<dbReference type="Gene3D" id="3.30.250.20">
    <property type="entry name" value="L1 transposable element, C-terminal domain"/>
    <property type="match status" value="1"/>
</dbReference>
<dbReference type="OMA" id="VKHATLM"/>
<proteinExistence type="inferred from homology"/>
<evidence type="ECO:0000259" key="6">
    <source>
        <dbReference type="Pfam" id="PF12697"/>
    </source>
</evidence>
<dbReference type="PANTHER" id="PTHR46197:SF1">
    <property type="entry name" value="PROTEIN ABHD14A"/>
    <property type="match status" value="1"/>
</dbReference>
<keyword evidence="5" id="KW-0472">Membrane</keyword>
<evidence type="ECO:0000313" key="7">
    <source>
        <dbReference type="Proteomes" id="UP001652622"/>
    </source>
</evidence>
<keyword evidence="7" id="KW-1185">Reference proteome</keyword>
<dbReference type="InterPro" id="IPR029058">
    <property type="entry name" value="AB_hydrolase_fold"/>
</dbReference>
<dbReference type="Pfam" id="PF12697">
    <property type="entry name" value="Abhydrolase_6"/>
    <property type="match status" value="1"/>
</dbReference>
<evidence type="ECO:0000256" key="3">
    <source>
        <dbReference type="ARBA" id="ARBA00037942"/>
    </source>
</evidence>
<keyword evidence="4" id="KW-0175">Coiled coil</keyword>
<keyword evidence="5" id="KW-0812">Transmembrane</keyword>
<dbReference type="GO" id="GO:0005737">
    <property type="term" value="C:cytoplasm"/>
    <property type="evidence" value="ECO:0007669"/>
    <property type="project" value="UniProtKB-SubCell"/>
</dbReference>
<dbReference type="GeneID" id="117678544"/>
<dbReference type="InterPro" id="IPR000073">
    <property type="entry name" value="AB_hydrolase_1"/>
</dbReference>
<dbReference type="AlphaFoldDB" id="A0A6P9DIS0"/>
<dbReference type="RefSeq" id="XP_034295662.1">
    <property type="nucleotide sequence ID" value="XM_034439771.2"/>
</dbReference>
<reference evidence="8" key="1">
    <citation type="submission" date="2025-08" db="UniProtKB">
        <authorList>
            <consortium name="RefSeq"/>
        </authorList>
    </citation>
    <scope>IDENTIFICATION</scope>
    <source>
        <tissue evidence="8">Blood</tissue>
    </source>
</reference>
<evidence type="ECO:0000256" key="5">
    <source>
        <dbReference type="SAM" id="Phobius"/>
    </source>
</evidence>
<name>A0A6P9DIS0_PANGU</name>